<dbReference type="GO" id="GO:0004252">
    <property type="term" value="F:serine-type endopeptidase activity"/>
    <property type="evidence" value="ECO:0007669"/>
    <property type="project" value="UniProtKB-UniRule"/>
</dbReference>
<feature type="active site" description="Charge relay system" evidence="5">
    <location>
        <position position="98"/>
    </location>
</feature>
<dbReference type="PRINTS" id="PR00723">
    <property type="entry name" value="SUBTILISIN"/>
</dbReference>
<name>A0A543CJ89_9ACTN</name>
<dbReference type="OrthoDB" id="5240330at2"/>
<evidence type="ECO:0000256" key="5">
    <source>
        <dbReference type="PROSITE-ProRule" id="PRU01240"/>
    </source>
</evidence>
<feature type="chain" id="PRO_5038613587" evidence="8">
    <location>
        <begin position="26"/>
        <end position="432"/>
    </location>
</feature>
<feature type="transmembrane region" description="Helical" evidence="7">
    <location>
        <begin position="395"/>
        <end position="416"/>
    </location>
</feature>
<evidence type="ECO:0000256" key="6">
    <source>
        <dbReference type="SAM" id="MobiDB-lite"/>
    </source>
</evidence>
<dbReference type="InterPro" id="IPR050131">
    <property type="entry name" value="Peptidase_S8_subtilisin-like"/>
</dbReference>
<evidence type="ECO:0000259" key="9">
    <source>
        <dbReference type="Pfam" id="PF00082"/>
    </source>
</evidence>
<dbReference type="RefSeq" id="WP_141955927.1">
    <property type="nucleotide sequence ID" value="NZ_VFOZ01000001.1"/>
</dbReference>
<keyword evidence="7" id="KW-0812">Transmembrane</keyword>
<evidence type="ECO:0000256" key="8">
    <source>
        <dbReference type="SAM" id="SignalP"/>
    </source>
</evidence>
<proteinExistence type="inferred from homology"/>
<comment type="caution">
    <text evidence="10">The sequence shown here is derived from an EMBL/GenBank/DDBJ whole genome shotgun (WGS) entry which is preliminary data.</text>
</comment>
<gene>
    <name evidence="10" type="ORF">FB559_2735</name>
</gene>
<feature type="active site" description="Charge relay system" evidence="5">
    <location>
        <position position="316"/>
    </location>
</feature>
<dbReference type="GO" id="GO:0006508">
    <property type="term" value="P:proteolysis"/>
    <property type="evidence" value="ECO:0007669"/>
    <property type="project" value="UniProtKB-KW"/>
</dbReference>
<keyword evidence="2 5" id="KW-0645">Protease</keyword>
<dbReference type="SUPFAM" id="SSF52743">
    <property type="entry name" value="Subtilisin-like"/>
    <property type="match status" value="1"/>
</dbReference>
<dbReference type="Proteomes" id="UP000316096">
    <property type="component" value="Unassembled WGS sequence"/>
</dbReference>
<dbReference type="InterPro" id="IPR036852">
    <property type="entry name" value="Peptidase_S8/S53_dom_sf"/>
</dbReference>
<evidence type="ECO:0000313" key="11">
    <source>
        <dbReference type="Proteomes" id="UP000316096"/>
    </source>
</evidence>
<keyword evidence="3 5" id="KW-0378">Hydrolase</keyword>
<dbReference type="Gene3D" id="3.40.50.200">
    <property type="entry name" value="Peptidase S8/S53 domain"/>
    <property type="match status" value="1"/>
</dbReference>
<evidence type="ECO:0000256" key="7">
    <source>
        <dbReference type="SAM" id="Phobius"/>
    </source>
</evidence>
<dbReference type="PANTHER" id="PTHR43806">
    <property type="entry name" value="PEPTIDASE S8"/>
    <property type="match status" value="1"/>
</dbReference>
<dbReference type="InterPro" id="IPR000209">
    <property type="entry name" value="Peptidase_S8/S53_dom"/>
</dbReference>
<feature type="region of interest" description="Disordered" evidence="6">
    <location>
        <begin position="219"/>
        <end position="252"/>
    </location>
</feature>
<feature type="compositionally biased region" description="Low complexity" evidence="6">
    <location>
        <begin position="219"/>
        <end position="250"/>
    </location>
</feature>
<organism evidence="10 11">
    <name type="scientific">Actinoallomurus bryophytorum</name>
    <dbReference type="NCBI Taxonomy" id="1490222"/>
    <lineage>
        <taxon>Bacteria</taxon>
        <taxon>Bacillati</taxon>
        <taxon>Actinomycetota</taxon>
        <taxon>Actinomycetes</taxon>
        <taxon>Streptosporangiales</taxon>
        <taxon>Thermomonosporaceae</taxon>
        <taxon>Actinoallomurus</taxon>
    </lineage>
</organism>
<dbReference type="AlphaFoldDB" id="A0A543CJ89"/>
<keyword evidence="8" id="KW-0732">Signal</keyword>
<dbReference type="InterPro" id="IPR015500">
    <property type="entry name" value="Peptidase_S8_subtilisin-rel"/>
</dbReference>
<sequence>MRRVSRPLRAAVSVAVATIPVLCSALPGAAATMAGAPSADDPGPVSLPVISSTLAPGRSCTDTSPTQAHAQPWTVRALGLSRARQLTQGAGITVAVVDTGVGTSAPALAGRVTATAGSGQDCVGHGSFAAGLIAAAVDDTGGGGVAPEARILAVRATDARGTATPGKVAAGIRAAVDRGAGVVYVGAALTTGRDELTAAVAYATQKNVLVVAPAAPDVAPAASTATPPASGTVPPAAGGNAPSAPSVAGGNTLDPTARPYFPAFIPQVVSVEDFGADGSRPKDAPDIFAADLAAPGDAVVSIGPKGTGNFIGSGSSLAAANVAGTAALVLAYHPHLTPAQIQRDLVVSAYPAAIPVLDPYAAVAAVPSIEAGGAPGPADPVRMTGHATSGPRTRALAIAAVGGGIVALVAGAAVVIPLGRARRWRPAGGKTD</sequence>
<evidence type="ECO:0000256" key="1">
    <source>
        <dbReference type="ARBA" id="ARBA00011073"/>
    </source>
</evidence>
<evidence type="ECO:0000313" key="10">
    <source>
        <dbReference type="EMBL" id="TQL97159.1"/>
    </source>
</evidence>
<keyword evidence="4 5" id="KW-0720">Serine protease</keyword>
<accession>A0A543CJ89</accession>
<dbReference type="EMBL" id="VFOZ01000001">
    <property type="protein sequence ID" value="TQL97159.1"/>
    <property type="molecule type" value="Genomic_DNA"/>
</dbReference>
<feature type="active site" description="Charge relay system" evidence="5">
    <location>
        <position position="125"/>
    </location>
</feature>
<keyword evidence="7" id="KW-0472">Membrane</keyword>
<evidence type="ECO:0000256" key="2">
    <source>
        <dbReference type="ARBA" id="ARBA00022670"/>
    </source>
</evidence>
<evidence type="ECO:0000256" key="3">
    <source>
        <dbReference type="ARBA" id="ARBA00022801"/>
    </source>
</evidence>
<keyword evidence="11" id="KW-1185">Reference proteome</keyword>
<feature type="signal peptide" evidence="8">
    <location>
        <begin position="1"/>
        <end position="25"/>
    </location>
</feature>
<keyword evidence="7" id="KW-1133">Transmembrane helix</keyword>
<protein>
    <submittedName>
        <fullName evidence="10">Subtilase family protein</fullName>
    </submittedName>
</protein>
<dbReference type="PANTHER" id="PTHR43806:SF11">
    <property type="entry name" value="CEREVISIN-RELATED"/>
    <property type="match status" value="1"/>
</dbReference>
<evidence type="ECO:0000256" key="4">
    <source>
        <dbReference type="ARBA" id="ARBA00022825"/>
    </source>
</evidence>
<comment type="similarity">
    <text evidence="1 5">Belongs to the peptidase S8 family.</text>
</comment>
<feature type="domain" description="Peptidase S8/S53" evidence="9">
    <location>
        <begin position="89"/>
        <end position="349"/>
    </location>
</feature>
<dbReference type="PROSITE" id="PS51892">
    <property type="entry name" value="SUBTILASE"/>
    <property type="match status" value="1"/>
</dbReference>
<reference evidence="10 11" key="1">
    <citation type="submission" date="2019-06" db="EMBL/GenBank/DDBJ databases">
        <title>Sequencing the genomes of 1000 actinobacteria strains.</title>
        <authorList>
            <person name="Klenk H.-P."/>
        </authorList>
    </citation>
    <scope>NUCLEOTIDE SEQUENCE [LARGE SCALE GENOMIC DNA]</scope>
    <source>
        <strain evidence="10 11">DSM 102200</strain>
    </source>
</reference>
<dbReference type="Pfam" id="PF00082">
    <property type="entry name" value="Peptidase_S8"/>
    <property type="match status" value="1"/>
</dbReference>